<reference evidence="2" key="1">
    <citation type="journal article" date="2022" name="bioRxiv">
        <title>Sequencing and chromosome-scale assembly of the giantPleurodeles waltlgenome.</title>
        <authorList>
            <person name="Brown T."/>
            <person name="Elewa A."/>
            <person name="Iarovenko S."/>
            <person name="Subramanian E."/>
            <person name="Araus A.J."/>
            <person name="Petzold A."/>
            <person name="Susuki M."/>
            <person name="Suzuki K.-i.T."/>
            <person name="Hayashi T."/>
            <person name="Toyoda A."/>
            <person name="Oliveira C."/>
            <person name="Osipova E."/>
            <person name="Leigh N.D."/>
            <person name="Simon A."/>
            <person name="Yun M.H."/>
        </authorList>
    </citation>
    <scope>NUCLEOTIDE SEQUENCE</scope>
    <source>
        <strain evidence="2">20211129_DDA</strain>
        <tissue evidence="2">Liver</tissue>
    </source>
</reference>
<keyword evidence="3" id="KW-1185">Reference proteome</keyword>
<evidence type="ECO:0000256" key="1">
    <source>
        <dbReference type="SAM" id="MobiDB-lite"/>
    </source>
</evidence>
<comment type="caution">
    <text evidence="2">The sequence shown here is derived from an EMBL/GenBank/DDBJ whole genome shotgun (WGS) entry which is preliminary data.</text>
</comment>
<dbReference type="AlphaFoldDB" id="A0AAV7MNK1"/>
<feature type="compositionally biased region" description="Basic and acidic residues" evidence="1">
    <location>
        <begin position="121"/>
        <end position="136"/>
    </location>
</feature>
<protein>
    <submittedName>
        <fullName evidence="2">Uncharacterized protein</fullName>
    </submittedName>
</protein>
<feature type="region of interest" description="Disordered" evidence="1">
    <location>
        <begin position="116"/>
        <end position="148"/>
    </location>
</feature>
<proteinExistence type="predicted"/>
<gene>
    <name evidence="2" type="ORF">NDU88_001383</name>
</gene>
<dbReference type="EMBL" id="JANPWB010000013">
    <property type="protein sequence ID" value="KAJ1103967.1"/>
    <property type="molecule type" value="Genomic_DNA"/>
</dbReference>
<feature type="compositionally biased region" description="Low complexity" evidence="1">
    <location>
        <begin position="43"/>
        <end position="54"/>
    </location>
</feature>
<organism evidence="2 3">
    <name type="scientific">Pleurodeles waltl</name>
    <name type="common">Iberian ribbed newt</name>
    <dbReference type="NCBI Taxonomy" id="8319"/>
    <lineage>
        <taxon>Eukaryota</taxon>
        <taxon>Metazoa</taxon>
        <taxon>Chordata</taxon>
        <taxon>Craniata</taxon>
        <taxon>Vertebrata</taxon>
        <taxon>Euteleostomi</taxon>
        <taxon>Amphibia</taxon>
        <taxon>Batrachia</taxon>
        <taxon>Caudata</taxon>
        <taxon>Salamandroidea</taxon>
        <taxon>Salamandridae</taxon>
        <taxon>Pleurodelinae</taxon>
        <taxon>Pleurodeles</taxon>
    </lineage>
</organism>
<evidence type="ECO:0000313" key="2">
    <source>
        <dbReference type="EMBL" id="KAJ1103967.1"/>
    </source>
</evidence>
<accession>A0AAV7MNK1</accession>
<evidence type="ECO:0000313" key="3">
    <source>
        <dbReference type="Proteomes" id="UP001066276"/>
    </source>
</evidence>
<feature type="region of interest" description="Disordered" evidence="1">
    <location>
        <begin position="161"/>
        <end position="214"/>
    </location>
</feature>
<name>A0AAV7MNK1_PLEWA</name>
<dbReference type="Proteomes" id="UP001066276">
    <property type="component" value="Chromosome 9"/>
</dbReference>
<sequence length="214" mass="24128">MGSSSYPRVPYHCSAQPGHPQSPFRMARQHTEPFQSTQQPRAPGQQHPGGPKHPSTQLRMSLTAEVLRHPRAALGRAPVMPDRSASPAWSLTRASNQEPWHMQWPDHTEAEFVSPQPIRWPPDHKEHRPTWPRSDRPINSPGPVIQQREPGPGILLMWGGRAPPTQSQRAPSRRRLSWVWSGHHSTPRGWARTTDKPSGGVPLGVFPRDSRHKL</sequence>
<feature type="region of interest" description="Disordered" evidence="1">
    <location>
        <begin position="1"/>
        <end position="56"/>
    </location>
</feature>